<dbReference type="PANTHER" id="PTHR45228:SF1">
    <property type="entry name" value="CYCLIC DI-GMP PHOSPHODIESTERASE TM_0186"/>
    <property type="match status" value="1"/>
</dbReference>
<dbReference type="Pfam" id="PF13487">
    <property type="entry name" value="HD_5"/>
    <property type="match status" value="1"/>
</dbReference>
<feature type="domain" description="Response regulatory" evidence="4">
    <location>
        <begin position="6"/>
        <end position="122"/>
    </location>
</feature>
<dbReference type="InterPro" id="IPR037522">
    <property type="entry name" value="HD_GYP_dom"/>
</dbReference>
<keyword evidence="3" id="KW-0597">Phosphoprotein</keyword>
<dbReference type="Gene3D" id="1.10.3210.10">
    <property type="entry name" value="Hypothetical protein af1432"/>
    <property type="match status" value="1"/>
</dbReference>
<name>A0A3E2TGL9_9FIRM</name>
<dbReference type="SMART" id="SM00448">
    <property type="entry name" value="REC"/>
    <property type="match status" value="1"/>
</dbReference>
<dbReference type="InterPro" id="IPR052020">
    <property type="entry name" value="Cyclic_di-GMP/3'3'-cGAMP_PDE"/>
</dbReference>
<dbReference type="PANTHER" id="PTHR45228">
    <property type="entry name" value="CYCLIC DI-GMP PHOSPHODIESTERASE TM_0186-RELATED"/>
    <property type="match status" value="1"/>
</dbReference>
<evidence type="ECO:0000259" key="4">
    <source>
        <dbReference type="PROSITE" id="PS50110"/>
    </source>
</evidence>
<dbReference type="InterPro" id="IPR000160">
    <property type="entry name" value="GGDEF_dom"/>
</dbReference>
<dbReference type="CDD" id="cd00077">
    <property type="entry name" value="HDc"/>
    <property type="match status" value="1"/>
</dbReference>
<evidence type="ECO:0000259" key="6">
    <source>
        <dbReference type="PROSITE" id="PS51832"/>
    </source>
</evidence>
<dbReference type="Pfam" id="PF00990">
    <property type="entry name" value="GGDEF"/>
    <property type="match status" value="1"/>
</dbReference>
<dbReference type="GO" id="GO:0000160">
    <property type="term" value="P:phosphorelay signal transduction system"/>
    <property type="evidence" value="ECO:0007669"/>
    <property type="project" value="InterPro"/>
</dbReference>
<comment type="function">
    <text evidence="2">May play the central regulatory role in sporulation. It may be an element of the effector pathway responsible for the activation of sporulation genes in response to nutritional stress. Spo0A may act in concert with spo0H (a sigma factor) to control the expression of some genes that are critical to the sporulation process.</text>
</comment>
<evidence type="ECO:0000256" key="2">
    <source>
        <dbReference type="ARBA" id="ARBA00024867"/>
    </source>
</evidence>
<dbReference type="PROSITE" id="PS51832">
    <property type="entry name" value="HD_GYP"/>
    <property type="match status" value="1"/>
</dbReference>
<gene>
    <name evidence="7" type="ORF">DW070_15185</name>
</gene>
<dbReference type="Pfam" id="PF00072">
    <property type="entry name" value="Response_reg"/>
    <property type="match status" value="1"/>
</dbReference>
<sequence length="789" mass="90147">MKTKTKIMIVDDAEMNREILMAILGDEYEYVQAENGRQAIHILQQDMNIDLMLLDINMPEMNGFQVLDRMNTFHWINDIPVIMISSEEKKDVIERAYILGAEDYIRRPFDAFIVRRRVQNILNLYANQKRLMQMVADQIYEKEENNNLLIGILSHVVEFRNSESGEHILHIRTATELLLRRLVQKTDEYHLSESDIVMITTASALHDIGKISIPESILNKPGKLTREEFSIIKTHTTIGADIINQMTTKMEKPLLRIAGEICRWHHERWDGHGYPDGLIGEQIPIAAQVVALADVYDALTSKRCYKDAYDHETALDMILAGECGAFNPLLLKCLQEIAPRLRMDAQYDAGDYACRNEAGRLATEIMNKTEIPSSDRSQHMLESMQERMNFFASLKGGIQFDYDSVSRLVNVTNWDEPPQYRYTVKNVADINCFSGLSQRDFHRLKDALDATTPEHREFSMSIMMPKGNEYEWCDLRVHSLWSDLSPEHYIGAVGQLVRPQEMSADIPILDGLADSDTADGMAVKATVDQLRKIFDIVRLVDPTANAVLELDHNGILRKTDQHCAAFWETGGNCTNCISTRALAQKTMLNKLEFTRTDMYYVVSKYLCINGTPCVMEMLSKMNEGRWIDANGTRFLLDKSRGESRKLFQDPLTATYSRRYFETYLTHMEGMECVEIIDVNQFKQVNDTYGHPAGDVVLRDIAAAIQSCIRSSDILVRYGGDEFLLLFPKMSENDMAEKNKRIKEAVANIVYTEYPTLHLSVSIGGVCGVHPIMEAIRQADKQMYENKRTS</sequence>
<comment type="caution">
    <text evidence="7">The sequence shown here is derived from an EMBL/GenBank/DDBJ whole genome shotgun (WGS) entry which is preliminary data.</text>
</comment>
<evidence type="ECO:0000259" key="5">
    <source>
        <dbReference type="PROSITE" id="PS50887"/>
    </source>
</evidence>
<dbReference type="Gene3D" id="3.40.50.2300">
    <property type="match status" value="1"/>
</dbReference>
<dbReference type="SMART" id="SM00267">
    <property type="entry name" value="GGDEF"/>
    <property type="match status" value="1"/>
</dbReference>
<reference evidence="7 8" key="1">
    <citation type="submission" date="2018-08" db="EMBL/GenBank/DDBJ databases">
        <title>A genome reference for cultivated species of the human gut microbiota.</title>
        <authorList>
            <person name="Zou Y."/>
            <person name="Xue W."/>
            <person name="Luo G."/>
        </authorList>
    </citation>
    <scope>NUCLEOTIDE SEQUENCE [LARGE SCALE GENOMIC DNA]</scope>
    <source>
        <strain evidence="7 8">AF45-17</strain>
    </source>
</reference>
<evidence type="ECO:0000313" key="8">
    <source>
        <dbReference type="Proteomes" id="UP000260773"/>
    </source>
</evidence>
<dbReference type="SUPFAM" id="SSF109604">
    <property type="entry name" value="HD-domain/PDEase-like"/>
    <property type="match status" value="1"/>
</dbReference>
<accession>A0A3E2TGL9</accession>
<dbReference type="PROSITE" id="PS50887">
    <property type="entry name" value="GGDEF"/>
    <property type="match status" value="1"/>
</dbReference>
<feature type="domain" description="HD-GYP" evidence="6">
    <location>
        <begin position="142"/>
        <end position="350"/>
    </location>
</feature>
<dbReference type="SUPFAM" id="SSF55073">
    <property type="entry name" value="Nucleotide cyclase"/>
    <property type="match status" value="1"/>
</dbReference>
<dbReference type="SUPFAM" id="SSF52172">
    <property type="entry name" value="CheY-like"/>
    <property type="match status" value="1"/>
</dbReference>
<evidence type="ECO:0000256" key="1">
    <source>
        <dbReference type="ARBA" id="ARBA00018672"/>
    </source>
</evidence>
<dbReference type="InterPro" id="IPR029787">
    <property type="entry name" value="Nucleotide_cyclase"/>
</dbReference>
<protein>
    <recommendedName>
        <fullName evidence="1">Stage 0 sporulation protein A homolog</fullName>
    </recommendedName>
</protein>
<feature type="domain" description="GGDEF" evidence="5">
    <location>
        <begin position="669"/>
        <end position="789"/>
    </location>
</feature>
<dbReference type="InterPro" id="IPR043128">
    <property type="entry name" value="Rev_trsase/Diguanyl_cyclase"/>
</dbReference>
<dbReference type="Proteomes" id="UP000260773">
    <property type="component" value="Unassembled WGS sequence"/>
</dbReference>
<evidence type="ECO:0000256" key="3">
    <source>
        <dbReference type="PROSITE-ProRule" id="PRU00169"/>
    </source>
</evidence>
<feature type="modified residue" description="4-aspartylphosphate" evidence="3">
    <location>
        <position position="55"/>
    </location>
</feature>
<dbReference type="InterPro" id="IPR003607">
    <property type="entry name" value="HD/PDEase_dom"/>
</dbReference>
<dbReference type="Gene3D" id="3.30.70.270">
    <property type="match status" value="1"/>
</dbReference>
<dbReference type="RefSeq" id="WP_117529065.1">
    <property type="nucleotide sequence ID" value="NZ_JAQDKA010000016.1"/>
</dbReference>
<dbReference type="NCBIfam" id="TIGR00254">
    <property type="entry name" value="GGDEF"/>
    <property type="match status" value="1"/>
</dbReference>
<dbReference type="EMBL" id="QVEP01000057">
    <property type="protein sequence ID" value="RGB74186.1"/>
    <property type="molecule type" value="Genomic_DNA"/>
</dbReference>
<dbReference type="CDD" id="cd01949">
    <property type="entry name" value="GGDEF"/>
    <property type="match status" value="1"/>
</dbReference>
<organism evidence="7 8">
    <name type="scientific">Coprococcus catus</name>
    <dbReference type="NCBI Taxonomy" id="116085"/>
    <lineage>
        <taxon>Bacteria</taxon>
        <taxon>Bacillati</taxon>
        <taxon>Bacillota</taxon>
        <taxon>Clostridia</taxon>
        <taxon>Lachnospirales</taxon>
        <taxon>Lachnospiraceae</taxon>
        <taxon>Coprococcus</taxon>
    </lineage>
</organism>
<evidence type="ECO:0000313" key="7">
    <source>
        <dbReference type="EMBL" id="RGB74186.1"/>
    </source>
</evidence>
<dbReference type="PROSITE" id="PS50110">
    <property type="entry name" value="RESPONSE_REGULATORY"/>
    <property type="match status" value="1"/>
</dbReference>
<dbReference type="AlphaFoldDB" id="A0A3E2TGL9"/>
<proteinExistence type="predicted"/>
<dbReference type="InterPro" id="IPR011006">
    <property type="entry name" value="CheY-like_superfamily"/>
</dbReference>
<dbReference type="InterPro" id="IPR001789">
    <property type="entry name" value="Sig_transdc_resp-reg_receiver"/>
</dbReference>